<dbReference type="Pfam" id="PF13532">
    <property type="entry name" value="2OG-FeII_Oxy_2"/>
    <property type="match status" value="1"/>
</dbReference>
<dbReference type="InterPro" id="IPR037151">
    <property type="entry name" value="AlkB-like_sf"/>
</dbReference>
<evidence type="ECO:0000256" key="1">
    <source>
        <dbReference type="SAM" id="MobiDB-lite"/>
    </source>
</evidence>
<feature type="region of interest" description="Disordered" evidence="1">
    <location>
        <begin position="308"/>
        <end position="327"/>
    </location>
</feature>
<feature type="region of interest" description="Disordered" evidence="1">
    <location>
        <begin position="161"/>
        <end position="206"/>
    </location>
</feature>
<sequence>MSPPTSPPATPYPPMDSSPLSSVPSDLSARSLPDFALRTLTFPDLGPIPFEVKSGDALLETPRASAHELTDFLNVPRGARSMTPDASAHQHDLGRPASPSPPKSKRRRVEEPPRRSTRIFLAKASTSQPADAPAVDDSTHTRQKIVRLPISFKKLAELNAAPKPKQPASPPASSSESSVHPPLFPLSHSELSPPTSPDESNILIPSANVKPSPRILTEEEQRLASITRYLIALSDPSADPTIMKPPPVGQPDVWADGRQALCETLPYFNAYQGAGYTSGGFAYAFMVDSHSSPRDYLDADVLITRAGGGRSRDAASGKTVQASDQSIDSAQVNSVRNSMLTYGPVAIISGDRNPQAPCTMPHPYNVLAWFKPAYIWAEKSGRHVVIKYRFEKLDNESASWWMPQGLAQTPLKLGSLAPPEVNTCRRCQQSHTRIYIQGWMCLQPQCVNFWKLEDGSEPVEEELLYDPRFLKQYTPWPHSSPPQPLKPLPMQLGSSPILGDNVSWEAGKGMACPRCGRCNSREAWKGWKCGHPACGYEHSLPHTLVPPSALRNPYDPMSTGYTSSKDQVLSPLIGQRIEFVHNYRIHYYTIPGIKGFIAHLIANGTVLEEQDGPDDMWTELQKTEIGLRRRPLQNSILRGPMLTQHFSVNYGMPYKFIASTESHSFTDACKTLNDARSRLNWAAREFIPGYDNEFNELLALGYFERQAIDFHDDGEKGLGPTIATLSLGDTSNMRIRMKQKHFNGVTKSGAYVDLPPVPGCLNYDERKEAHDELQQLRAEGELDAAKKRVKELPKELGLKKGPSKNNAKEVLNMFLRHGDIVIMHGADIQQYYEHAVSHAGKLRFALTCRYIDPESLKPADRPEYEVAADNGVYDGSALPNVIVPA</sequence>
<dbReference type="Gene3D" id="2.60.120.590">
    <property type="entry name" value="Alpha-ketoglutarate-dependent dioxygenase AlkB-like"/>
    <property type="match status" value="1"/>
</dbReference>
<reference evidence="3 4" key="1">
    <citation type="submission" date="2024-04" db="EMBL/GenBank/DDBJ databases">
        <title>Phyllosticta paracitricarpa is synonymous to the EU quarantine fungus P. citricarpa based on phylogenomic analyses.</title>
        <authorList>
            <consortium name="Lawrence Berkeley National Laboratory"/>
            <person name="Van Ingen-Buijs V.A."/>
            <person name="Van Westerhoven A.C."/>
            <person name="Haridas S."/>
            <person name="Skiadas P."/>
            <person name="Martin F."/>
            <person name="Groenewald J.Z."/>
            <person name="Crous P.W."/>
            <person name="Seidl M.F."/>
        </authorList>
    </citation>
    <scope>NUCLEOTIDE SEQUENCE [LARGE SCALE GENOMIC DNA]</scope>
    <source>
        <strain evidence="3 4">CBS 123374</strain>
    </source>
</reference>
<feature type="region of interest" description="Disordered" evidence="1">
    <location>
        <begin position="1"/>
        <end position="28"/>
    </location>
</feature>
<feature type="compositionally biased region" description="Polar residues" evidence="1">
    <location>
        <begin position="318"/>
        <end position="327"/>
    </location>
</feature>
<evidence type="ECO:0000313" key="3">
    <source>
        <dbReference type="EMBL" id="KAK8230812.1"/>
    </source>
</evidence>
<dbReference type="SUPFAM" id="SSF51197">
    <property type="entry name" value="Clavaminate synthase-like"/>
    <property type="match status" value="1"/>
</dbReference>
<dbReference type="InterPro" id="IPR027450">
    <property type="entry name" value="AlkB-like"/>
</dbReference>
<dbReference type="EMBL" id="JBBWRZ010000008">
    <property type="protein sequence ID" value="KAK8230812.1"/>
    <property type="molecule type" value="Genomic_DNA"/>
</dbReference>
<feature type="domain" description="Alpha-ketoglutarate-dependent dioxygenase AlkB-like" evidence="2">
    <location>
        <begin position="658"/>
        <end position="841"/>
    </location>
</feature>
<dbReference type="InterPro" id="IPR032852">
    <property type="entry name" value="ALKBH2"/>
</dbReference>
<name>A0ABR1YKE3_9PEZI</name>
<feature type="compositionally biased region" description="Low complexity" evidence="1">
    <location>
        <begin position="17"/>
        <end position="28"/>
    </location>
</feature>
<feature type="compositionally biased region" description="Polar residues" evidence="1">
    <location>
        <begin position="189"/>
        <end position="199"/>
    </location>
</feature>
<dbReference type="PANTHER" id="PTHR31573">
    <property type="entry name" value="ALPHA-KETOGLUTARATE-DEPENDENT DIOXYGENASE ALKB HOMOLOG 2"/>
    <property type="match status" value="1"/>
</dbReference>
<feature type="compositionally biased region" description="Pro residues" evidence="1">
    <location>
        <begin position="1"/>
        <end position="16"/>
    </location>
</feature>
<accession>A0ABR1YKE3</accession>
<comment type="caution">
    <text evidence="3">The sequence shown here is derived from an EMBL/GenBank/DDBJ whole genome shotgun (WGS) entry which is preliminary data.</text>
</comment>
<evidence type="ECO:0000313" key="4">
    <source>
        <dbReference type="Proteomes" id="UP001492380"/>
    </source>
</evidence>
<evidence type="ECO:0000259" key="2">
    <source>
        <dbReference type="Pfam" id="PF13532"/>
    </source>
</evidence>
<gene>
    <name evidence="3" type="ORF">HDK90DRAFT_332907</name>
</gene>
<dbReference type="Proteomes" id="UP001492380">
    <property type="component" value="Unassembled WGS sequence"/>
</dbReference>
<keyword evidence="4" id="KW-1185">Reference proteome</keyword>
<protein>
    <recommendedName>
        <fullName evidence="2">Alpha-ketoglutarate-dependent dioxygenase AlkB-like domain-containing protein</fullName>
    </recommendedName>
</protein>
<feature type="region of interest" description="Disordered" evidence="1">
    <location>
        <begin position="75"/>
        <end position="142"/>
    </location>
</feature>
<organism evidence="3 4">
    <name type="scientific">Phyllosticta capitalensis</name>
    <dbReference type="NCBI Taxonomy" id="121624"/>
    <lineage>
        <taxon>Eukaryota</taxon>
        <taxon>Fungi</taxon>
        <taxon>Dikarya</taxon>
        <taxon>Ascomycota</taxon>
        <taxon>Pezizomycotina</taxon>
        <taxon>Dothideomycetes</taxon>
        <taxon>Dothideomycetes incertae sedis</taxon>
        <taxon>Botryosphaeriales</taxon>
        <taxon>Phyllostictaceae</taxon>
        <taxon>Phyllosticta</taxon>
    </lineage>
</organism>
<dbReference type="PANTHER" id="PTHR31573:SF4">
    <property type="entry name" value="FE2OG DIOXYGENASE DOMAIN-CONTAINING PROTEIN"/>
    <property type="match status" value="1"/>
</dbReference>
<feature type="compositionally biased region" description="Low complexity" evidence="1">
    <location>
        <begin position="171"/>
        <end position="181"/>
    </location>
</feature>
<proteinExistence type="predicted"/>